<dbReference type="RefSeq" id="WP_353892124.1">
    <property type="nucleotide sequence ID" value="NZ_CP159485.1"/>
</dbReference>
<accession>A0AAU8HQZ0</accession>
<evidence type="ECO:0000256" key="2">
    <source>
        <dbReference type="ARBA" id="ARBA00022741"/>
    </source>
</evidence>
<dbReference type="InterPro" id="IPR016478">
    <property type="entry name" value="GTPase_MTG1"/>
</dbReference>
<keyword evidence="4" id="KW-0963">Cytoplasm</keyword>
<protein>
    <recommendedName>
        <fullName evidence="1 4">Ribosome biogenesis GTPase A</fullName>
    </recommendedName>
</protein>
<dbReference type="CDD" id="cd00882">
    <property type="entry name" value="Ras_like_GTPase"/>
    <property type="match status" value="1"/>
</dbReference>
<dbReference type="InterPro" id="IPR023179">
    <property type="entry name" value="GTP-bd_ortho_bundle_sf"/>
</dbReference>
<feature type="binding site" evidence="5">
    <location>
        <position position="174"/>
    </location>
    <ligand>
        <name>GTP</name>
        <dbReference type="ChEBI" id="CHEBI:37565"/>
    </ligand>
</feature>
<organism evidence="7">
    <name type="scientific">Proteinivorax hydrogeniformans</name>
    <dbReference type="NCBI Taxonomy" id="1826727"/>
    <lineage>
        <taxon>Bacteria</taxon>
        <taxon>Bacillati</taxon>
        <taxon>Bacillota</taxon>
        <taxon>Clostridia</taxon>
        <taxon>Eubacteriales</taxon>
        <taxon>Proteinivoracaceae</taxon>
        <taxon>Proteinivorax</taxon>
    </lineage>
</organism>
<reference evidence="7" key="2">
    <citation type="submission" date="2024-06" db="EMBL/GenBank/DDBJ databases">
        <authorList>
            <person name="Petrova K.O."/>
            <person name="Toshchakov S.V."/>
            <person name="Boltjanskaja Y.V."/>
            <person name="Kevbrin V.V."/>
        </authorList>
    </citation>
    <scope>NUCLEOTIDE SEQUENCE</scope>
    <source>
        <strain evidence="7">Z-710</strain>
    </source>
</reference>
<dbReference type="Gene3D" id="1.10.1580.10">
    <property type="match status" value="1"/>
</dbReference>
<dbReference type="GO" id="GO:0003924">
    <property type="term" value="F:GTPase activity"/>
    <property type="evidence" value="ECO:0007669"/>
    <property type="project" value="TreeGrafter"/>
</dbReference>
<dbReference type="Gene3D" id="3.40.50.300">
    <property type="entry name" value="P-loop containing nucleotide triphosphate hydrolases"/>
    <property type="match status" value="1"/>
</dbReference>
<evidence type="ECO:0000256" key="1">
    <source>
        <dbReference type="ARBA" id="ARBA00014898"/>
    </source>
</evidence>
<proteinExistence type="inferred from homology"/>
<dbReference type="PROSITE" id="PS51721">
    <property type="entry name" value="G_CP"/>
    <property type="match status" value="1"/>
</dbReference>
<feature type="domain" description="CP-type G" evidence="6">
    <location>
        <begin position="13"/>
        <end position="178"/>
    </location>
</feature>
<sequence>MQYQWYPGHMVKTKALIKENLKLCDVIVELVDGRIPLSSRNPDINEIVKDKPKVIALTKSDLADPTKTNIWLEYFKDMNTDAIAVNLNSQNQWKKVIELAKKKAVSKSKYKKLNIKINKPTRAMVLGIPNVGKSTFINKVASRAAAKTGDKPGVTKQKQWIRTKDKIELMDTPGVLWPKFDDDEVGFRLAVTGAIKDEIVNVEDMARRLIKVLIRDYQSDLSKRYDIDMSLGPDHFIEQAAINRRILLPQGHPDLAKISEILVREFRKGLLGNVTLDNISEVD</sequence>
<gene>
    <name evidence="7" type="primary">ylqF</name>
    <name evidence="7" type="ORF">PRVXH_001449</name>
</gene>
<keyword evidence="3 4" id="KW-0342">GTP-binding</keyword>
<dbReference type="GO" id="GO:0005525">
    <property type="term" value="F:GTP binding"/>
    <property type="evidence" value="ECO:0007669"/>
    <property type="project" value="UniProtKB-KW"/>
</dbReference>
<dbReference type="PANTHER" id="PTHR45782:SF4">
    <property type="entry name" value="MITOCHONDRIAL RIBOSOME-ASSOCIATED GTPASE 1"/>
    <property type="match status" value="1"/>
</dbReference>
<evidence type="ECO:0000259" key="6">
    <source>
        <dbReference type="PROSITE" id="PS51721"/>
    </source>
</evidence>
<evidence type="ECO:0000256" key="5">
    <source>
        <dbReference type="PIRSR" id="PIRSR006230-1"/>
    </source>
</evidence>
<dbReference type="CDD" id="cd01856">
    <property type="entry name" value="YlqF"/>
    <property type="match status" value="1"/>
</dbReference>
<evidence type="ECO:0000313" key="7">
    <source>
        <dbReference type="EMBL" id="XCI27546.1"/>
    </source>
</evidence>
<name>A0AAU8HQZ0_9FIRM</name>
<dbReference type="NCBIfam" id="TIGR03596">
    <property type="entry name" value="GTPase_YlqF"/>
    <property type="match status" value="1"/>
</dbReference>
<feature type="binding site" evidence="5">
    <location>
        <begin position="130"/>
        <end position="135"/>
    </location>
    <ligand>
        <name>GTP</name>
        <dbReference type="ChEBI" id="CHEBI:37565"/>
    </ligand>
</feature>
<dbReference type="Pfam" id="PF01926">
    <property type="entry name" value="MMR_HSR1"/>
    <property type="match status" value="1"/>
</dbReference>
<feature type="binding site" evidence="5">
    <location>
        <begin position="88"/>
        <end position="89"/>
    </location>
    <ligand>
        <name>GTP</name>
        <dbReference type="ChEBI" id="CHEBI:37565"/>
    </ligand>
</feature>
<dbReference type="GO" id="GO:0006412">
    <property type="term" value="P:translation"/>
    <property type="evidence" value="ECO:0007669"/>
    <property type="project" value="TreeGrafter"/>
</dbReference>
<dbReference type="InterPro" id="IPR027417">
    <property type="entry name" value="P-loop_NTPase"/>
</dbReference>
<dbReference type="PIRSF" id="PIRSF006230">
    <property type="entry name" value="MG442"/>
    <property type="match status" value="1"/>
</dbReference>
<reference evidence="7" key="1">
    <citation type="journal article" date="2018" name="Antonie Van Leeuwenhoek">
        <title>Proteinivorax hydrogeniformans sp. nov., an anaerobic, haloalkaliphilic bacterium fermenting proteinaceous compounds with high hydrogen production.</title>
        <authorList>
            <person name="Boltyanskaya Y."/>
            <person name="Detkova E."/>
            <person name="Pimenov N."/>
            <person name="Kevbrin V."/>
        </authorList>
    </citation>
    <scope>NUCLEOTIDE SEQUENCE</scope>
    <source>
        <strain evidence="7">Z-710</strain>
    </source>
</reference>
<dbReference type="SUPFAM" id="SSF52540">
    <property type="entry name" value="P-loop containing nucleoside triphosphate hydrolases"/>
    <property type="match status" value="1"/>
</dbReference>
<dbReference type="InterPro" id="IPR030378">
    <property type="entry name" value="G_CP_dom"/>
</dbReference>
<evidence type="ECO:0000256" key="3">
    <source>
        <dbReference type="ARBA" id="ARBA00023134"/>
    </source>
</evidence>
<comment type="subcellular location">
    <subcellularLocation>
        <location evidence="4">Cytoplasm</location>
    </subcellularLocation>
</comment>
<dbReference type="PANTHER" id="PTHR45782">
    <property type="entry name" value="MITOCHONDRIAL RIBOSOME-ASSOCIATED GTPASE 1"/>
    <property type="match status" value="1"/>
</dbReference>
<comment type="function">
    <text evidence="4">Required for a late step of 50S ribosomal subunit assembly. Has GTPase activity.</text>
</comment>
<dbReference type="GO" id="GO:0005737">
    <property type="term" value="C:cytoplasm"/>
    <property type="evidence" value="ECO:0007669"/>
    <property type="project" value="UniProtKB-SubCell"/>
</dbReference>
<dbReference type="EMBL" id="CP159485">
    <property type="protein sequence ID" value="XCI27546.1"/>
    <property type="molecule type" value="Genomic_DNA"/>
</dbReference>
<evidence type="ECO:0000256" key="4">
    <source>
        <dbReference type="PIRNR" id="PIRNR006230"/>
    </source>
</evidence>
<dbReference type="AlphaFoldDB" id="A0AAU8HQZ0"/>
<comment type="similarity">
    <text evidence="4">Belongs to the TRAFAC class YlqF/YawG GTPase family. MTG1 subfamily.</text>
</comment>
<dbReference type="FunFam" id="3.40.50.300:FF:000590">
    <property type="entry name" value="Ribosome biogenesis GTPase A"/>
    <property type="match status" value="1"/>
</dbReference>
<dbReference type="InterPro" id="IPR019991">
    <property type="entry name" value="GTP-bd_ribosome_bgen"/>
</dbReference>
<keyword evidence="2 4" id="KW-0547">Nucleotide-binding</keyword>
<dbReference type="InterPro" id="IPR006073">
    <property type="entry name" value="GTP-bd"/>
</dbReference>